<evidence type="ECO:0000313" key="2">
    <source>
        <dbReference type="Proteomes" id="UP000789342"/>
    </source>
</evidence>
<evidence type="ECO:0000313" key="1">
    <source>
        <dbReference type="EMBL" id="CAG8777410.1"/>
    </source>
</evidence>
<reference evidence="1" key="1">
    <citation type="submission" date="2021-06" db="EMBL/GenBank/DDBJ databases">
        <authorList>
            <person name="Kallberg Y."/>
            <person name="Tangrot J."/>
            <person name="Rosling A."/>
        </authorList>
    </citation>
    <scope>NUCLEOTIDE SEQUENCE</scope>
    <source>
        <strain evidence="1">CL551</strain>
    </source>
</reference>
<dbReference type="EMBL" id="CAJVPV010050206">
    <property type="protein sequence ID" value="CAG8777410.1"/>
    <property type="molecule type" value="Genomic_DNA"/>
</dbReference>
<gene>
    <name evidence="1" type="ORF">AMORRO_LOCUS17035</name>
</gene>
<organism evidence="1 2">
    <name type="scientific">Acaulospora morrowiae</name>
    <dbReference type="NCBI Taxonomy" id="94023"/>
    <lineage>
        <taxon>Eukaryota</taxon>
        <taxon>Fungi</taxon>
        <taxon>Fungi incertae sedis</taxon>
        <taxon>Mucoromycota</taxon>
        <taxon>Glomeromycotina</taxon>
        <taxon>Glomeromycetes</taxon>
        <taxon>Diversisporales</taxon>
        <taxon>Acaulosporaceae</taxon>
        <taxon>Acaulospora</taxon>
    </lineage>
</organism>
<comment type="caution">
    <text evidence="1">The sequence shown here is derived from an EMBL/GenBank/DDBJ whole genome shotgun (WGS) entry which is preliminary data.</text>
</comment>
<name>A0A9N9P256_9GLOM</name>
<dbReference type="Proteomes" id="UP000789342">
    <property type="component" value="Unassembled WGS sequence"/>
</dbReference>
<feature type="non-terminal residue" evidence="1">
    <location>
        <position position="1"/>
    </location>
</feature>
<feature type="non-terminal residue" evidence="1">
    <location>
        <position position="62"/>
    </location>
</feature>
<proteinExistence type="predicted"/>
<accession>A0A9N9P256</accession>
<sequence length="62" mass="7194">AELPTDDELVKEILLAKEVLYLTQIDMKDSSEEKKASISVKIEREALVIVKKFLEQREFITE</sequence>
<dbReference type="AlphaFoldDB" id="A0A9N9P256"/>
<keyword evidence="2" id="KW-1185">Reference proteome</keyword>
<protein>
    <submittedName>
        <fullName evidence="1">1453_t:CDS:1</fullName>
    </submittedName>
</protein>